<evidence type="ECO:0000313" key="1">
    <source>
        <dbReference type="EMBL" id="GIJ63241.1"/>
    </source>
</evidence>
<dbReference type="RefSeq" id="WP_204009336.1">
    <property type="nucleotide sequence ID" value="NZ_BOPG01000090.1"/>
</dbReference>
<organism evidence="1 2">
    <name type="scientific">Virgisporangium aurantiacum</name>
    <dbReference type="NCBI Taxonomy" id="175570"/>
    <lineage>
        <taxon>Bacteria</taxon>
        <taxon>Bacillati</taxon>
        <taxon>Actinomycetota</taxon>
        <taxon>Actinomycetes</taxon>
        <taxon>Micromonosporales</taxon>
        <taxon>Micromonosporaceae</taxon>
        <taxon>Virgisporangium</taxon>
    </lineage>
</organism>
<comment type="caution">
    <text evidence="1">The sequence shown here is derived from an EMBL/GenBank/DDBJ whole genome shotgun (WGS) entry which is preliminary data.</text>
</comment>
<evidence type="ECO:0000313" key="2">
    <source>
        <dbReference type="Proteomes" id="UP000612585"/>
    </source>
</evidence>
<sequence length="206" mass="21308">MSDTSVVMQLVLARISPAVLDAIRSRPSMLADILGAAGNFVADFDDLVATADAKPTRAWFDTAVNGTEPLGYDELTVGPAFALDVPDVRAVAVGLVEEGWAPEPPADTDPPDADVDATARSLGAAAGWDPDEFASYAPVLAESWSPDFLNRLVHAVGAAGNWSDETIERVHTAVAVPAIHPPAHSLAGFFAKAAQTGQAVVGGLVP</sequence>
<accession>A0A8J3ZG37</accession>
<gene>
    <name evidence="1" type="ORF">Vau01_107570</name>
</gene>
<proteinExistence type="predicted"/>
<protein>
    <submittedName>
        <fullName evidence="1">Uncharacterized protein</fullName>
    </submittedName>
</protein>
<name>A0A8J3ZG37_9ACTN</name>
<dbReference type="Proteomes" id="UP000612585">
    <property type="component" value="Unassembled WGS sequence"/>
</dbReference>
<reference evidence="1" key="1">
    <citation type="submission" date="2021-01" db="EMBL/GenBank/DDBJ databases">
        <title>Whole genome shotgun sequence of Virgisporangium aurantiacum NBRC 16421.</title>
        <authorList>
            <person name="Komaki H."/>
            <person name="Tamura T."/>
        </authorList>
    </citation>
    <scope>NUCLEOTIDE SEQUENCE</scope>
    <source>
        <strain evidence="1">NBRC 16421</strain>
    </source>
</reference>
<dbReference type="AlphaFoldDB" id="A0A8J3ZG37"/>
<keyword evidence="2" id="KW-1185">Reference proteome</keyword>
<dbReference type="EMBL" id="BOPG01000090">
    <property type="protein sequence ID" value="GIJ63241.1"/>
    <property type="molecule type" value="Genomic_DNA"/>
</dbReference>